<dbReference type="Gene3D" id="1.20.1440.100">
    <property type="entry name" value="SG protein - dephosphorylation function"/>
    <property type="match status" value="1"/>
</dbReference>
<dbReference type="NCBIfam" id="TIGR01488">
    <property type="entry name" value="HAD-SF-IB"/>
    <property type="match status" value="1"/>
</dbReference>
<dbReference type="Gene3D" id="3.40.50.1000">
    <property type="entry name" value="HAD superfamily/HAD-like"/>
    <property type="match status" value="1"/>
</dbReference>
<keyword evidence="1" id="KW-0378">Hydrolase</keyword>
<name>A0ABT3IKW3_9BACT</name>
<dbReference type="RefSeq" id="WP_264730354.1">
    <property type="nucleotide sequence ID" value="NZ_JAPDNR010000001.1"/>
</dbReference>
<dbReference type="PANTHER" id="PTHR43344">
    <property type="entry name" value="PHOSPHOSERINE PHOSPHATASE"/>
    <property type="match status" value="1"/>
</dbReference>
<proteinExistence type="predicted"/>
<dbReference type="NCBIfam" id="TIGR01490">
    <property type="entry name" value="HAD-SF-IB-hyp1"/>
    <property type="match status" value="1"/>
</dbReference>
<evidence type="ECO:0000313" key="2">
    <source>
        <dbReference type="Proteomes" id="UP001207742"/>
    </source>
</evidence>
<dbReference type="GO" id="GO:0016787">
    <property type="term" value="F:hydrolase activity"/>
    <property type="evidence" value="ECO:0007669"/>
    <property type="project" value="UniProtKB-KW"/>
</dbReference>
<dbReference type="InterPro" id="IPR050582">
    <property type="entry name" value="HAD-like_SerB"/>
</dbReference>
<dbReference type="Pfam" id="PF12710">
    <property type="entry name" value="HAD"/>
    <property type="match status" value="1"/>
</dbReference>
<evidence type="ECO:0000313" key="1">
    <source>
        <dbReference type="EMBL" id="MCW3484602.1"/>
    </source>
</evidence>
<sequence>MTIAFFDFDGTITTRDTLWEIIRFQKGSVRMYAGGCWLLPALIAYKCKLIPAQQMKEKVLAHFFGEMTEPDFAARCADFCTQRLPQLIRPAALKAIRQHQQEGHQVVVVTASVRQWVAPWCTALGIDCISSALDVQQQRITGKLAGANCNGAEKVRRIRQQFNLDNFREIYAYGDSSGDKPMLAIAQHAYFRLF</sequence>
<dbReference type="InterPro" id="IPR023214">
    <property type="entry name" value="HAD_sf"/>
</dbReference>
<reference evidence="1 2" key="1">
    <citation type="submission" date="2022-10" db="EMBL/GenBank/DDBJ databases">
        <title>Chitinophaga nivalis PC15 sp. nov., isolated from Pyeongchang county, South Korea.</title>
        <authorList>
            <person name="Trinh H.N."/>
        </authorList>
    </citation>
    <scope>NUCLEOTIDE SEQUENCE [LARGE SCALE GENOMIC DNA]</scope>
    <source>
        <strain evidence="1 2">PC14</strain>
    </source>
</reference>
<dbReference type="Proteomes" id="UP001207742">
    <property type="component" value="Unassembled WGS sequence"/>
</dbReference>
<dbReference type="InterPro" id="IPR036412">
    <property type="entry name" value="HAD-like_sf"/>
</dbReference>
<comment type="caution">
    <text evidence="1">The sequence shown here is derived from an EMBL/GenBank/DDBJ whole genome shotgun (WGS) entry which is preliminary data.</text>
</comment>
<dbReference type="PANTHER" id="PTHR43344:SF14">
    <property type="entry name" value="HAD-IB FAMILY HYDROLASE"/>
    <property type="match status" value="1"/>
</dbReference>
<keyword evidence="2" id="KW-1185">Reference proteome</keyword>
<organism evidence="1 2">
    <name type="scientific">Chitinophaga nivalis</name>
    <dbReference type="NCBI Taxonomy" id="2991709"/>
    <lineage>
        <taxon>Bacteria</taxon>
        <taxon>Pseudomonadati</taxon>
        <taxon>Bacteroidota</taxon>
        <taxon>Chitinophagia</taxon>
        <taxon>Chitinophagales</taxon>
        <taxon>Chitinophagaceae</taxon>
        <taxon>Chitinophaga</taxon>
    </lineage>
</organism>
<gene>
    <name evidence="1" type="ORF">OL497_11895</name>
</gene>
<dbReference type="InterPro" id="IPR006385">
    <property type="entry name" value="HAD_hydro_SerB1"/>
</dbReference>
<protein>
    <submittedName>
        <fullName evidence="1">HAD-IB family hydrolase</fullName>
    </submittedName>
</protein>
<accession>A0ABT3IKW3</accession>
<dbReference type="EMBL" id="JAPDNS010000001">
    <property type="protein sequence ID" value="MCW3484602.1"/>
    <property type="molecule type" value="Genomic_DNA"/>
</dbReference>
<dbReference type="SUPFAM" id="SSF56784">
    <property type="entry name" value="HAD-like"/>
    <property type="match status" value="1"/>
</dbReference>